<evidence type="ECO:0000256" key="2">
    <source>
        <dbReference type="ARBA" id="ARBA00022679"/>
    </source>
</evidence>
<name>J7LDG6_9VIRU</name>
<keyword evidence="2" id="KW-0808">Transferase</keyword>
<dbReference type="InterPro" id="IPR001788">
    <property type="entry name" value="RNA-dep_RNA_pol_alsuvir"/>
</dbReference>
<dbReference type="SUPFAM" id="SSF56672">
    <property type="entry name" value="DNA/RNA polymerases"/>
    <property type="match status" value="1"/>
</dbReference>
<feature type="non-terminal residue" evidence="6">
    <location>
        <position position="1"/>
    </location>
</feature>
<dbReference type="PROSITE" id="PS50507">
    <property type="entry name" value="RDRP_SSRNA_POS"/>
    <property type="match status" value="1"/>
</dbReference>
<sequence>QTSKKLNCVFSVWSRALLERIIYITKKKKRNIIIATHGSDEEFNDQYTEAINGIPSDEMHRKTWFCADYSEWDSRFRHMFVEVMGELLVAAGCNESLVAEYTQFRKKWVMTAINYRSAGTTKLYGEEKKFSGDPFTICENTLMNMMLTFSAFEFEDVSLSLFKGDDSAILCRSAYERDNLPFTSRNVQKNILKITGHKIKVSTHKAGEFAGFILTPYGLFPDVLRAVVKHLGKDYRDKQHMNEARESLKARMSVVKTETQRQVGAHYCSQHYADIGMAINNEEVLLLLNFMHSASKHEYVFSKDIRKDKQHQDGALVKMLTRIYPL</sequence>
<keyword evidence="1" id="KW-0696">RNA-directed RNA polymerase</keyword>
<feature type="domain" description="RdRp catalytic" evidence="5">
    <location>
        <begin position="62"/>
        <end position="179"/>
    </location>
</feature>
<dbReference type="GO" id="GO:0003723">
    <property type="term" value="F:RNA binding"/>
    <property type="evidence" value="ECO:0007669"/>
    <property type="project" value="InterPro"/>
</dbReference>
<accession>J7LDG6</accession>
<dbReference type="Pfam" id="PF00978">
    <property type="entry name" value="RdRP_2"/>
    <property type="match status" value="1"/>
</dbReference>
<evidence type="ECO:0000256" key="3">
    <source>
        <dbReference type="ARBA" id="ARBA00022695"/>
    </source>
</evidence>
<reference evidence="6" key="1">
    <citation type="journal article" date="2012" name="J. Virol.">
        <title>High variety of known and new RNA and DNA viruses of diverse origins in untreated sewage.</title>
        <authorList>
            <person name="Ng T.F."/>
            <person name="Marine R."/>
            <person name="Wang C."/>
            <person name="Simmonds P."/>
            <person name="Kapusinszky B."/>
            <person name="Bodhidatta L."/>
            <person name="Oderinde B.S."/>
            <person name="Wommack K.E."/>
            <person name="Delwart E."/>
        </authorList>
    </citation>
    <scope>NUCLEOTIDE SEQUENCE</scope>
    <source>
        <strain evidence="6">HepeV</strain>
    </source>
</reference>
<evidence type="ECO:0000256" key="1">
    <source>
        <dbReference type="ARBA" id="ARBA00022484"/>
    </source>
</evidence>
<evidence type="ECO:0000256" key="4">
    <source>
        <dbReference type="ARBA" id="ARBA00022953"/>
    </source>
</evidence>
<reference evidence="6" key="2">
    <citation type="submission" date="2012-04" db="EMBL/GenBank/DDBJ databases">
        <authorList>
            <person name="Kim Y.-H."/>
            <person name="Lee H.-S."/>
            <person name="Kwak S.-S."/>
        </authorList>
    </citation>
    <scope>NUCLEOTIDE SEQUENCE</scope>
    <source>
        <strain evidence="6">HepeV</strain>
    </source>
</reference>
<protein>
    <submittedName>
        <fullName evidence="6">ORF1</fullName>
    </submittedName>
</protein>
<dbReference type="InterPro" id="IPR007094">
    <property type="entry name" value="RNA-dir_pol_PSvirus"/>
</dbReference>
<dbReference type="EMBL" id="JQ898340">
    <property type="protein sequence ID" value="AFR11847.1"/>
    <property type="molecule type" value="Genomic_RNA"/>
</dbReference>
<organism evidence="6">
    <name type="scientific">Hepelivirus</name>
    <dbReference type="NCBI Taxonomy" id="1229326"/>
    <lineage>
        <taxon>Viruses</taxon>
        <taxon>Riboviria</taxon>
        <taxon>Orthornavirae</taxon>
        <taxon>Kitrinoviricota</taxon>
        <taxon>Alsuviricetes</taxon>
        <taxon>Hepelivirales</taxon>
        <taxon>Hepeviridae</taxon>
    </lineage>
</organism>
<keyword evidence="4" id="KW-0693">Viral RNA replication</keyword>
<dbReference type="GO" id="GO:0006351">
    <property type="term" value="P:DNA-templated transcription"/>
    <property type="evidence" value="ECO:0007669"/>
    <property type="project" value="InterPro"/>
</dbReference>
<dbReference type="InterPro" id="IPR043502">
    <property type="entry name" value="DNA/RNA_pol_sf"/>
</dbReference>
<dbReference type="GO" id="GO:0003968">
    <property type="term" value="F:RNA-directed RNA polymerase activity"/>
    <property type="evidence" value="ECO:0007669"/>
    <property type="project" value="UniProtKB-KW"/>
</dbReference>
<evidence type="ECO:0000259" key="5">
    <source>
        <dbReference type="PROSITE" id="PS50507"/>
    </source>
</evidence>
<proteinExistence type="predicted"/>
<keyword evidence="3" id="KW-0548">Nucleotidyltransferase</keyword>
<dbReference type="GO" id="GO:0039694">
    <property type="term" value="P:viral RNA genome replication"/>
    <property type="evidence" value="ECO:0007669"/>
    <property type="project" value="InterPro"/>
</dbReference>
<evidence type="ECO:0000313" key="6">
    <source>
        <dbReference type="EMBL" id="AFR11847.1"/>
    </source>
</evidence>